<comment type="caution">
    <text evidence="1">The sequence shown here is derived from an EMBL/GenBank/DDBJ whole genome shotgun (WGS) entry which is preliminary data.</text>
</comment>
<gene>
    <name evidence="1" type="ORF">DSO57_1015625</name>
</gene>
<keyword evidence="2" id="KW-1185">Reference proteome</keyword>
<accession>A0ACC2T5B2</accession>
<dbReference type="Proteomes" id="UP001165960">
    <property type="component" value="Unassembled WGS sequence"/>
</dbReference>
<name>A0ACC2T5B2_9FUNG</name>
<evidence type="ECO:0000313" key="1">
    <source>
        <dbReference type="EMBL" id="KAJ9069734.1"/>
    </source>
</evidence>
<reference evidence="1" key="1">
    <citation type="submission" date="2022-04" db="EMBL/GenBank/DDBJ databases">
        <title>Genome of the entomopathogenic fungus Entomophthora muscae.</title>
        <authorList>
            <person name="Elya C."/>
            <person name="Lovett B.R."/>
            <person name="Lee E."/>
            <person name="Macias A.M."/>
            <person name="Hajek A.E."/>
            <person name="De Bivort B.L."/>
            <person name="Kasson M.T."/>
            <person name="De Fine Licht H.H."/>
            <person name="Stajich J.E."/>
        </authorList>
    </citation>
    <scope>NUCLEOTIDE SEQUENCE</scope>
    <source>
        <strain evidence="1">Berkeley</strain>
    </source>
</reference>
<sequence>MCVLIENSPLPSNQGFMVQEQSMNLCAIWVLLKNNLRSHSMTTRRLTHLSTDYKGKPMEKDMAKKTATGSIPVSNGPKNNRTCYKCGQLDHLSQECKQPKANIHHVGPDDSKKDNKPSDDNENKDEKESKTAKQSGVEKPLTASSNSPSPTLDPEPTAKEPPDKEDSLMDPDASPERYLPDEEEVNKDLLH</sequence>
<dbReference type="EMBL" id="QTSX02003612">
    <property type="protein sequence ID" value="KAJ9069734.1"/>
    <property type="molecule type" value="Genomic_DNA"/>
</dbReference>
<evidence type="ECO:0000313" key="2">
    <source>
        <dbReference type="Proteomes" id="UP001165960"/>
    </source>
</evidence>
<proteinExistence type="predicted"/>
<protein>
    <submittedName>
        <fullName evidence="1">Uncharacterized protein</fullName>
    </submittedName>
</protein>
<organism evidence="1 2">
    <name type="scientific">Entomophthora muscae</name>
    <dbReference type="NCBI Taxonomy" id="34485"/>
    <lineage>
        <taxon>Eukaryota</taxon>
        <taxon>Fungi</taxon>
        <taxon>Fungi incertae sedis</taxon>
        <taxon>Zoopagomycota</taxon>
        <taxon>Entomophthoromycotina</taxon>
        <taxon>Entomophthoromycetes</taxon>
        <taxon>Entomophthorales</taxon>
        <taxon>Entomophthoraceae</taxon>
        <taxon>Entomophthora</taxon>
    </lineage>
</organism>